<name>G4D013_9ACTN</name>
<keyword evidence="3" id="KW-1185">Reference proteome</keyword>
<feature type="transmembrane region" description="Helical" evidence="1">
    <location>
        <begin position="158"/>
        <end position="181"/>
    </location>
</feature>
<dbReference type="EMBL" id="AGBA01000015">
    <property type="protein sequence ID" value="EGY77082.1"/>
    <property type="molecule type" value="Genomic_DNA"/>
</dbReference>
<dbReference type="NCBIfam" id="TIGR00697">
    <property type="entry name" value="queuosine precursor transporter"/>
    <property type="match status" value="1"/>
</dbReference>
<gene>
    <name evidence="2" type="ORF">HMPREF9153_2035</name>
</gene>
<feature type="transmembrane region" description="Helical" evidence="1">
    <location>
        <begin position="230"/>
        <end position="256"/>
    </location>
</feature>
<keyword evidence="1" id="KW-0813">Transport</keyword>
<comment type="similarity">
    <text evidence="1">Belongs to the vitamin uptake transporter (VUT/ECF) (TC 2.A.88) family. Q precursor transporter subfamily.</text>
</comment>
<keyword evidence="1" id="KW-1133">Transmembrane helix</keyword>
<keyword evidence="1" id="KW-0472">Membrane</keyword>
<evidence type="ECO:0000256" key="1">
    <source>
        <dbReference type="HAMAP-Rule" id="MF_02088"/>
    </source>
</evidence>
<dbReference type="HOGENOM" id="CLU_075503_1_0_11"/>
<comment type="function">
    <text evidence="1">Involved in the import of queuosine (Q) precursors, required for Q precursor salvage.</text>
</comment>
<dbReference type="InterPro" id="IPR003744">
    <property type="entry name" value="YhhQ"/>
</dbReference>
<dbReference type="GO" id="GO:0005886">
    <property type="term" value="C:plasma membrane"/>
    <property type="evidence" value="ECO:0007669"/>
    <property type="project" value="UniProtKB-SubCell"/>
</dbReference>
<keyword evidence="1" id="KW-0812">Transmembrane</keyword>
<evidence type="ECO:0000313" key="3">
    <source>
        <dbReference type="Proteomes" id="UP000005332"/>
    </source>
</evidence>
<feature type="transmembrane region" description="Helical" evidence="1">
    <location>
        <begin position="88"/>
        <end position="108"/>
    </location>
</feature>
<dbReference type="PANTHER" id="PTHR34300">
    <property type="entry name" value="QUEUOSINE PRECURSOR TRANSPORTER-RELATED"/>
    <property type="match status" value="1"/>
</dbReference>
<dbReference type="HAMAP" id="MF_02088">
    <property type="entry name" value="Q_prec_transport"/>
    <property type="match status" value="1"/>
</dbReference>
<dbReference type="GO" id="GO:0022857">
    <property type="term" value="F:transmembrane transporter activity"/>
    <property type="evidence" value="ECO:0007669"/>
    <property type="project" value="UniProtKB-UniRule"/>
</dbReference>
<keyword evidence="1" id="KW-1003">Cell membrane</keyword>
<dbReference type="PANTHER" id="PTHR34300:SF2">
    <property type="entry name" value="QUEUOSINE PRECURSOR TRANSPORTER-RELATED"/>
    <property type="match status" value="1"/>
</dbReference>
<dbReference type="PATRIC" id="fig|997355.3.peg.2006"/>
<sequence length="272" mass="29453">MLSSELARVTETSFGCGRHLDGISQHGYHFAVTSDSSSRRSSATIRPTYADRGSGHYDILLTLMCVVVILSNIGGSKGVQLGPITTDGGFFLFPLAYVMGDITTEIYGIKAARRAIVMGFICAILSVLCFWAIIALPGFTDPYSVAHDAALEMSLGPLWQMVLAGACGFLAGQFTNSVIMVRLKAKWLERGLVGRLMGSTGAGEAVDTVIFCAIAAPVVGITSFGQWCNYAFFGFLWKTLVEYACIPITTRIIAWIKKREPTYQERLAAAQH</sequence>
<evidence type="ECO:0000313" key="2">
    <source>
        <dbReference type="EMBL" id="EGY77082.1"/>
    </source>
</evidence>
<dbReference type="Pfam" id="PF02592">
    <property type="entry name" value="Vut_1"/>
    <property type="match status" value="1"/>
</dbReference>
<organism evidence="2 3">
    <name type="scientific">Cutibacterium avidum ATCC 25577</name>
    <dbReference type="NCBI Taxonomy" id="997355"/>
    <lineage>
        <taxon>Bacteria</taxon>
        <taxon>Bacillati</taxon>
        <taxon>Actinomycetota</taxon>
        <taxon>Actinomycetes</taxon>
        <taxon>Propionibacteriales</taxon>
        <taxon>Propionibacteriaceae</taxon>
        <taxon>Cutibacterium</taxon>
    </lineage>
</organism>
<reference evidence="2 3" key="1">
    <citation type="submission" date="2011-06" db="EMBL/GenBank/DDBJ databases">
        <authorList>
            <person name="Muzny D."/>
            <person name="Qin X."/>
            <person name="Deng J."/>
            <person name="Jiang H."/>
            <person name="Liu Y."/>
            <person name="Qu J."/>
            <person name="Song X.-Z."/>
            <person name="Zhang L."/>
            <person name="Thornton R."/>
            <person name="Coyle M."/>
            <person name="Francisco L."/>
            <person name="Jackson L."/>
            <person name="Javaid M."/>
            <person name="Korchina V."/>
            <person name="Kovar C."/>
            <person name="Mata R."/>
            <person name="Mathew T."/>
            <person name="Ngo R."/>
            <person name="Nguyen L."/>
            <person name="Nguyen N."/>
            <person name="Okwuonu G."/>
            <person name="Ongeri F."/>
            <person name="Pham C."/>
            <person name="Simmons D."/>
            <person name="Wilczek-Boney K."/>
            <person name="Hale W."/>
            <person name="Jakkamsetti A."/>
            <person name="Pham P."/>
            <person name="Ruth R."/>
            <person name="San Lucas F."/>
            <person name="Warren J."/>
            <person name="Zhang J."/>
            <person name="Zhao Z."/>
            <person name="Zhou C."/>
            <person name="Zhu D."/>
            <person name="Lee S."/>
            <person name="Bess C."/>
            <person name="Blankenburg K."/>
            <person name="Forbes L."/>
            <person name="Fu Q."/>
            <person name="Gubbala S."/>
            <person name="Hirani K."/>
            <person name="Jayaseelan J.C."/>
            <person name="Lara F."/>
            <person name="Munidasa M."/>
            <person name="Palculict T."/>
            <person name="Patil S."/>
            <person name="Pu L.-L."/>
            <person name="Saada N."/>
            <person name="Tang L."/>
            <person name="Weissenberger G."/>
            <person name="Zhu Y."/>
            <person name="Hemphill L."/>
            <person name="Shang Y."/>
            <person name="Youmans B."/>
            <person name="Ayvaz T."/>
            <person name="Ross M."/>
            <person name="Santibanez J."/>
            <person name="Aqrawi P."/>
            <person name="Gross S."/>
            <person name="Joshi V."/>
            <person name="Fowler G."/>
            <person name="Nazareth L."/>
            <person name="Reid J."/>
            <person name="Worley K."/>
            <person name="Petrosino J."/>
            <person name="Highlander S."/>
            <person name="Gibbs R."/>
        </authorList>
    </citation>
    <scope>NUCLEOTIDE SEQUENCE [LARGE SCALE GENOMIC DNA]</scope>
    <source>
        <strain evidence="2 3">ATCC 25577</strain>
    </source>
</reference>
<feature type="transmembrane region" description="Helical" evidence="1">
    <location>
        <begin position="115"/>
        <end position="138"/>
    </location>
</feature>
<feature type="transmembrane region" description="Helical" evidence="1">
    <location>
        <begin position="202"/>
        <end position="224"/>
    </location>
</feature>
<comment type="subcellular location">
    <subcellularLocation>
        <location evidence="1">Cell membrane</location>
        <topology evidence="1">Multi-pass membrane protein</topology>
    </subcellularLocation>
</comment>
<comment type="caution">
    <text evidence="2">The sequence shown here is derived from an EMBL/GenBank/DDBJ whole genome shotgun (WGS) entry which is preliminary data.</text>
</comment>
<protein>
    <recommendedName>
        <fullName evidence="1">Probable queuosine precursor transporter</fullName>
        <shortName evidence="1">Q precursor transporter</shortName>
    </recommendedName>
</protein>
<dbReference type="AlphaFoldDB" id="G4D013"/>
<dbReference type="Proteomes" id="UP000005332">
    <property type="component" value="Unassembled WGS sequence"/>
</dbReference>
<feature type="transmembrane region" description="Helical" evidence="1">
    <location>
        <begin position="59"/>
        <end position="76"/>
    </location>
</feature>
<proteinExistence type="inferred from homology"/>
<accession>G4D013</accession>